<sequence>MNVEYPKQTTRWVHYGIVLRFFITYWPRQVNYAADHRKFVPPSPFWWIMTYAASPAISSVNKIIVVLQDKALFIAQQDEHNDQGSWPTQLLAALSDDEKLDVAREVATYAMNLVLGLQIVRAARDANYLPRAQDAPPLISAQLVMLSP</sequence>
<organism evidence="1 2">
    <name type="scientific">Hyaloperonospora brassicae</name>
    <name type="common">Brassica downy mildew</name>
    <name type="synonym">Peronospora brassicae</name>
    <dbReference type="NCBI Taxonomy" id="162125"/>
    <lineage>
        <taxon>Eukaryota</taxon>
        <taxon>Sar</taxon>
        <taxon>Stramenopiles</taxon>
        <taxon>Oomycota</taxon>
        <taxon>Peronosporomycetes</taxon>
        <taxon>Peronosporales</taxon>
        <taxon>Peronosporaceae</taxon>
        <taxon>Hyaloperonospora</taxon>
    </lineage>
</organism>
<name>A0AAV0TTQ0_HYABA</name>
<evidence type="ECO:0000313" key="1">
    <source>
        <dbReference type="EMBL" id="CAI5727439.1"/>
    </source>
</evidence>
<evidence type="ECO:0000313" key="2">
    <source>
        <dbReference type="Proteomes" id="UP001162031"/>
    </source>
</evidence>
<dbReference type="Proteomes" id="UP001162031">
    <property type="component" value="Unassembled WGS sequence"/>
</dbReference>
<comment type="caution">
    <text evidence="1">The sequence shown here is derived from an EMBL/GenBank/DDBJ whole genome shotgun (WGS) entry which is preliminary data.</text>
</comment>
<dbReference type="AlphaFoldDB" id="A0AAV0TTQ0"/>
<keyword evidence="2" id="KW-1185">Reference proteome</keyword>
<protein>
    <submittedName>
        <fullName evidence="1">Uncharacterized protein</fullName>
    </submittedName>
</protein>
<proteinExistence type="predicted"/>
<gene>
    <name evidence="1" type="ORF">HBR001_LOCUS4087</name>
</gene>
<accession>A0AAV0TTQ0</accession>
<reference evidence="1" key="1">
    <citation type="submission" date="2022-12" db="EMBL/GenBank/DDBJ databases">
        <authorList>
            <person name="Webb A."/>
        </authorList>
    </citation>
    <scope>NUCLEOTIDE SEQUENCE</scope>
    <source>
        <strain evidence="1">Hp1</strain>
    </source>
</reference>
<dbReference type="EMBL" id="CANTFL010000748">
    <property type="protein sequence ID" value="CAI5727439.1"/>
    <property type="molecule type" value="Genomic_DNA"/>
</dbReference>